<organism evidence="1 2">
    <name type="scientific">Vigna unguiculata</name>
    <name type="common">Cowpea</name>
    <dbReference type="NCBI Taxonomy" id="3917"/>
    <lineage>
        <taxon>Eukaryota</taxon>
        <taxon>Viridiplantae</taxon>
        <taxon>Streptophyta</taxon>
        <taxon>Embryophyta</taxon>
        <taxon>Tracheophyta</taxon>
        <taxon>Spermatophyta</taxon>
        <taxon>Magnoliopsida</taxon>
        <taxon>eudicotyledons</taxon>
        <taxon>Gunneridae</taxon>
        <taxon>Pentapetalae</taxon>
        <taxon>rosids</taxon>
        <taxon>fabids</taxon>
        <taxon>Fabales</taxon>
        <taxon>Fabaceae</taxon>
        <taxon>Papilionoideae</taxon>
        <taxon>50 kb inversion clade</taxon>
        <taxon>NPAAA clade</taxon>
        <taxon>indigoferoid/millettioid clade</taxon>
        <taxon>Phaseoleae</taxon>
        <taxon>Vigna</taxon>
    </lineage>
</organism>
<evidence type="ECO:0000313" key="2">
    <source>
        <dbReference type="Proteomes" id="UP000501690"/>
    </source>
</evidence>
<dbReference type="Proteomes" id="UP000501690">
    <property type="component" value="Linkage Group LG8"/>
</dbReference>
<sequence>MAMAVCDAVATMEAWLQVHDRICDGHGSARRCARFCGADSDDKAAWRWCAGG</sequence>
<gene>
    <name evidence="1" type="ORF">DEO72_LG8g1987</name>
</gene>
<dbReference type="EMBL" id="CP039352">
    <property type="protein sequence ID" value="QCE03955.1"/>
    <property type="molecule type" value="Genomic_DNA"/>
</dbReference>
<name>A0A4D6MVM9_VIGUN</name>
<reference evidence="1 2" key="1">
    <citation type="submission" date="2019-04" db="EMBL/GenBank/DDBJ databases">
        <title>An improved genome assembly and genetic linkage map for asparagus bean, Vigna unguiculata ssp. sesquipedialis.</title>
        <authorList>
            <person name="Xia Q."/>
            <person name="Zhang R."/>
            <person name="Dong Y."/>
        </authorList>
    </citation>
    <scope>NUCLEOTIDE SEQUENCE [LARGE SCALE GENOMIC DNA]</scope>
    <source>
        <tissue evidence="1">Leaf</tissue>
    </source>
</reference>
<proteinExistence type="predicted"/>
<evidence type="ECO:0000313" key="1">
    <source>
        <dbReference type="EMBL" id="QCE03955.1"/>
    </source>
</evidence>
<keyword evidence="2" id="KW-1185">Reference proteome</keyword>
<protein>
    <submittedName>
        <fullName evidence="1">Uncharacterized protein</fullName>
    </submittedName>
</protein>
<dbReference type="AlphaFoldDB" id="A0A4D6MVM9"/>
<accession>A0A4D6MVM9</accession>